<feature type="coiled-coil region" evidence="1">
    <location>
        <begin position="111"/>
        <end position="236"/>
    </location>
</feature>
<accession>A0A816KL24</accession>
<proteinExistence type="predicted"/>
<comment type="caution">
    <text evidence="3">The sequence shown here is derived from an EMBL/GenBank/DDBJ whole genome shotgun (WGS) entry which is preliminary data.</text>
</comment>
<feature type="coiled-coil region" evidence="1">
    <location>
        <begin position="263"/>
        <end position="290"/>
    </location>
</feature>
<protein>
    <submittedName>
        <fullName evidence="3">Uncharacterized protein</fullName>
    </submittedName>
</protein>
<dbReference type="OrthoDB" id="8799554at2759"/>
<dbReference type="AlphaFoldDB" id="A0A816KL24"/>
<dbReference type="Gene3D" id="6.10.250.3110">
    <property type="match status" value="1"/>
</dbReference>
<dbReference type="EMBL" id="CAJNOW010000013">
    <property type="protein sequence ID" value="CAF1206136.1"/>
    <property type="molecule type" value="Genomic_DNA"/>
</dbReference>
<evidence type="ECO:0000313" key="4">
    <source>
        <dbReference type="Proteomes" id="UP000663824"/>
    </source>
</evidence>
<organism evidence="3 4">
    <name type="scientific">Rotaria magnacalcarata</name>
    <dbReference type="NCBI Taxonomy" id="392030"/>
    <lineage>
        <taxon>Eukaryota</taxon>
        <taxon>Metazoa</taxon>
        <taxon>Spiralia</taxon>
        <taxon>Gnathifera</taxon>
        <taxon>Rotifera</taxon>
        <taxon>Eurotatoria</taxon>
        <taxon>Bdelloidea</taxon>
        <taxon>Philodinida</taxon>
        <taxon>Philodinidae</taxon>
        <taxon>Rotaria</taxon>
    </lineage>
</organism>
<evidence type="ECO:0000313" key="3">
    <source>
        <dbReference type="EMBL" id="CAF1922115.1"/>
    </source>
</evidence>
<sequence>MKLINNVTHLNFLQLIYVFVFSHCFQDKKLMSGSPSNLEVQGNFMRVPPPKEVTKSIERRQSTEEILKTTGRRSIAITNRSSLTTPALKKTVTANPTKTETKQPAKKPDEAEAMKLKIGNLEDEVRRLKRRIEELEKEVAELHKQIKTKDKRVTELTKETEELKKRELNYQRQLEEFRLENARLTEENRRLQEEVNRLQAMHNSAEDSSAELNALREHYERQIEQIRQEHARELKVRDDKIAFLKKQISDSLKDNSWERQQQIEELTKQLKRTHEEYELLRQKLLQYQNKKGTSNCGNCSEMTIKIEEKTKALQEKDTIIQELLTLMTKFKNQISNQDDLMKLLSTYNNTLMRH</sequence>
<dbReference type="Proteomes" id="UP000663834">
    <property type="component" value="Unassembled WGS sequence"/>
</dbReference>
<dbReference type="Proteomes" id="UP000663824">
    <property type="component" value="Unassembled WGS sequence"/>
</dbReference>
<dbReference type="EMBL" id="CAJNRE010000145">
    <property type="protein sequence ID" value="CAF1922115.1"/>
    <property type="molecule type" value="Genomic_DNA"/>
</dbReference>
<reference evidence="3" key="1">
    <citation type="submission" date="2021-02" db="EMBL/GenBank/DDBJ databases">
        <authorList>
            <person name="Nowell W R."/>
        </authorList>
    </citation>
    <scope>NUCLEOTIDE SEQUENCE</scope>
</reference>
<evidence type="ECO:0000313" key="2">
    <source>
        <dbReference type="EMBL" id="CAF1206136.1"/>
    </source>
</evidence>
<name>A0A816KL24_9BILA</name>
<keyword evidence="1" id="KW-0175">Coiled coil</keyword>
<evidence type="ECO:0000256" key="1">
    <source>
        <dbReference type="SAM" id="Coils"/>
    </source>
</evidence>
<gene>
    <name evidence="2" type="ORF">KQP761_LOCUS94</name>
    <name evidence="3" type="ORF">MBJ925_LOCUS2292</name>
</gene>